<dbReference type="EMBL" id="LR797281">
    <property type="protein sequence ID" value="CAB4198984.1"/>
    <property type="molecule type" value="Genomic_DNA"/>
</dbReference>
<proteinExistence type="predicted"/>
<dbReference type="EMBL" id="LR796864">
    <property type="protein sequence ID" value="CAB4171272.1"/>
    <property type="molecule type" value="Genomic_DNA"/>
</dbReference>
<dbReference type="EMBL" id="LR797381">
    <property type="protein sequence ID" value="CAB4212809.1"/>
    <property type="molecule type" value="Genomic_DNA"/>
</dbReference>
<name>A0A6J5S221_9CAUD</name>
<evidence type="ECO:0000313" key="3">
    <source>
        <dbReference type="EMBL" id="CAB4198984.1"/>
    </source>
</evidence>
<gene>
    <name evidence="2" type="ORF">UFOVP1091_36</name>
    <name evidence="3" type="ORF">UFOVP1335_10</name>
    <name evidence="4" type="ORF">UFOVP1445_36</name>
    <name evidence="1" type="ORF">UFOVP914_31</name>
</gene>
<sequence length="44" mass="5312">MSKHKLNHKRRKKMRRKIKRQDIGWEKVLAELTISEIQINKGGK</sequence>
<evidence type="ECO:0000313" key="4">
    <source>
        <dbReference type="EMBL" id="CAB4212809.1"/>
    </source>
</evidence>
<protein>
    <submittedName>
        <fullName evidence="3">Uncharacterized protein</fullName>
    </submittedName>
</protein>
<reference evidence="3" key="1">
    <citation type="submission" date="2020-05" db="EMBL/GenBank/DDBJ databases">
        <authorList>
            <person name="Chiriac C."/>
            <person name="Salcher M."/>
            <person name="Ghai R."/>
            <person name="Kavagutti S V."/>
        </authorList>
    </citation>
    <scope>NUCLEOTIDE SEQUENCE</scope>
</reference>
<evidence type="ECO:0000313" key="1">
    <source>
        <dbReference type="EMBL" id="CAB4171272.1"/>
    </source>
</evidence>
<organism evidence="3">
    <name type="scientific">uncultured Caudovirales phage</name>
    <dbReference type="NCBI Taxonomy" id="2100421"/>
    <lineage>
        <taxon>Viruses</taxon>
        <taxon>Duplodnaviria</taxon>
        <taxon>Heunggongvirae</taxon>
        <taxon>Uroviricota</taxon>
        <taxon>Caudoviricetes</taxon>
        <taxon>Peduoviridae</taxon>
        <taxon>Maltschvirus</taxon>
        <taxon>Maltschvirus maltsch</taxon>
    </lineage>
</organism>
<dbReference type="EMBL" id="LR797033">
    <property type="protein sequence ID" value="CAB4183101.1"/>
    <property type="molecule type" value="Genomic_DNA"/>
</dbReference>
<accession>A0A6J5S221</accession>
<evidence type="ECO:0000313" key="2">
    <source>
        <dbReference type="EMBL" id="CAB4183101.1"/>
    </source>
</evidence>